<feature type="compositionally biased region" description="Acidic residues" evidence="1">
    <location>
        <begin position="52"/>
        <end position="77"/>
    </location>
</feature>
<sequence length="147" mass="17244">MPEELAKVIDAAIGTRHRNLQGRRLLEDGGGKRVLLRYNSVGINSITKRKEEEEEKEEKKEDEEEEKEKEKEEEDAAGDGHLWWPGSVDLDIHVLVTDNIVTNNYLVTFFYRVYAVTELITKCQEEKWSRSYRPGFFFVTFRVYISI</sequence>
<evidence type="ECO:0000313" key="2">
    <source>
        <dbReference type="EnsemblPlants" id="Bo2g057740.1"/>
    </source>
</evidence>
<dbReference type="AlphaFoldDB" id="A0A0D3ANX0"/>
<proteinExistence type="predicted"/>
<feature type="region of interest" description="Disordered" evidence="1">
    <location>
        <begin position="47"/>
        <end position="82"/>
    </location>
</feature>
<reference evidence="2" key="2">
    <citation type="submission" date="2015-03" db="UniProtKB">
        <authorList>
            <consortium name="EnsemblPlants"/>
        </authorList>
    </citation>
    <scope>IDENTIFICATION</scope>
</reference>
<organism evidence="2 3">
    <name type="scientific">Brassica oleracea var. oleracea</name>
    <dbReference type="NCBI Taxonomy" id="109376"/>
    <lineage>
        <taxon>Eukaryota</taxon>
        <taxon>Viridiplantae</taxon>
        <taxon>Streptophyta</taxon>
        <taxon>Embryophyta</taxon>
        <taxon>Tracheophyta</taxon>
        <taxon>Spermatophyta</taxon>
        <taxon>Magnoliopsida</taxon>
        <taxon>eudicotyledons</taxon>
        <taxon>Gunneridae</taxon>
        <taxon>Pentapetalae</taxon>
        <taxon>rosids</taxon>
        <taxon>malvids</taxon>
        <taxon>Brassicales</taxon>
        <taxon>Brassicaceae</taxon>
        <taxon>Brassiceae</taxon>
        <taxon>Brassica</taxon>
    </lineage>
</organism>
<accession>A0A0D3ANX0</accession>
<evidence type="ECO:0000313" key="3">
    <source>
        <dbReference type="Proteomes" id="UP000032141"/>
    </source>
</evidence>
<protein>
    <submittedName>
        <fullName evidence="2">Uncharacterized protein</fullName>
    </submittedName>
</protein>
<evidence type="ECO:0000256" key="1">
    <source>
        <dbReference type="SAM" id="MobiDB-lite"/>
    </source>
</evidence>
<dbReference type="HOGENOM" id="CLU_1770614_0_0_1"/>
<reference evidence="2 3" key="1">
    <citation type="journal article" date="2014" name="Genome Biol.">
        <title>Transcriptome and methylome profiling reveals relics of genome dominance in the mesopolyploid Brassica oleracea.</title>
        <authorList>
            <person name="Parkin I.A."/>
            <person name="Koh C."/>
            <person name="Tang H."/>
            <person name="Robinson S.J."/>
            <person name="Kagale S."/>
            <person name="Clarke W.E."/>
            <person name="Town C.D."/>
            <person name="Nixon J."/>
            <person name="Krishnakumar V."/>
            <person name="Bidwell S.L."/>
            <person name="Denoeud F."/>
            <person name="Belcram H."/>
            <person name="Links M.G."/>
            <person name="Just J."/>
            <person name="Clarke C."/>
            <person name="Bender T."/>
            <person name="Huebert T."/>
            <person name="Mason A.S."/>
            <person name="Pires J.C."/>
            <person name="Barker G."/>
            <person name="Moore J."/>
            <person name="Walley P.G."/>
            <person name="Manoli S."/>
            <person name="Batley J."/>
            <person name="Edwards D."/>
            <person name="Nelson M.N."/>
            <person name="Wang X."/>
            <person name="Paterson A.H."/>
            <person name="King G."/>
            <person name="Bancroft I."/>
            <person name="Chalhoub B."/>
            <person name="Sharpe A.G."/>
        </authorList>
    </citation>
    <scope>NUCLEOTIDE SEQUENCE</scope>
    <source>
        <strain evidence="2 3">cv. TO1000</strain>
    </source>
</reference>
<keyword evidence="3" id="KW-1185">Reference proteome</keyword>
<name>A0A0D3ANX0_BRAOL</name>
<dbReference type="Proteomes" id="UP000032141">
    <property type="component" value="Chromosome C2"/>
</dbReference>
<dbReference type="EnsemblPlants" id="Bo2g057740.1">
    <property type="protein sequence ID" value="Bo2g057740.1"/>
    <property type="gene ID" value="Bo2g057740"/>
</dbReference>
<dbReference type="Gramene" id="Bo2g057740.1">
    <property type="protein sequence ID" value="Bo2g057740.1"/>
    <property type="gene ID" value="Bo2g057740"/>
</dbReference>